<keyword evidence="2" id="KW-0067">ATP-binding</keyword>
<dbReference type="Pfam" id="PF00072">
    <property type="entry name" value="Response_reg"/>
    <property type="match status" value="1"/>
</dbReference>
<evidence type="ECO:0000259" key="7">
    <source>
        <dbReference type="PROSITE" id="PS50110"/>
    </source>
</evidence>
<dbReference type="GO" id="GO:0006355">
    <property type="term" value="P:regulation of DNA-templated transcription"/>
    <property type="evidence" value="ECO:0007669"/>
    <property type="project" value="InterPro"/>
</dbReference>
<evidence type="ECO:0000259" key="6">
    <source>
        <dbReference type="PROSITE" id="PS50045"/>
    </source>
</evidence>
<evidence type="ECO:0000256" key="4">
    <source>
        <dbReference type="ARBA" id="ARBA00023163"/>
    </source>
</evidence>
<dbReference type="SUPFAM" id="SSF52172">
    <property type="entry name" value="CheY-like"/>
    <property type="match status" value="1"/>
</dbReference>
<dbReference type="InterPro" id="IPR025944">
    <property type="entry name" value="Sigma_54_int_dom_CS"/>
</dbReference>
<dbReference type="InterPro" id="IPR011006">
    <property type="entry name" value="CheY-like_superfamily"/>
</dbReference>
<dbReference type="Pfam" id="PF25601">
    <property type="entry name" value="AAA_lid_14"/>
    <property type="match status" value="1"/>
</dbReference>
<dbReference type="Gene3D" id="3.40.50.2300">
    <property type="match status" value="1"/>
</dbReference>
<dbReference type="SUPFAM" id="SSF46689">
    <property type="entry name" value="Homeodomain-like"/>
    <property type="match status" value="1"/>
</dbReference>
<organism evidence="8 9">
    <name type="scientific">Pelovirga terrestris</name>
    <dbReference type="NCBI Taxonomy" id="2771352"/>
    <lineage>
        <taxon>Bacteria</taxon>
        <taxon>Pseudomonadati</taxon>
        <taxon>Thermodesulfobacteriota</taxon>
        <taxon>Desulfuromonadia</taxon>
        <taxon>Geobacterales</taxon>
        <taxon>Geobacteraceae</taxon>
        <taxon>Pelovirga</taxon>
    </lineage>
</organism>
<protein>
    <submittedName>
        <fullName evidence="8">Sigma-54-dependent Fis family transcriptional regulator</fullName>
    </submittedName>
</protein>
<evidence type="ECO:0000256" key="2">
    <source>
        <dbReference type="ARBA" id="ARBA00022840"/>
    </source>
</evidence>
<dbReference type="InterPro" id="IPR001789">
    <property type="entry name" value="Sig_transdc_resp-reg_receiver"/>
</dbReference>
<dbReference type="AlphaFoldDB" id="A0A8J6R6C5"/>
<dbReference type="FunFam" id="3.40.50.300:FF:000006">
    <property type="entry name" value="DNA-binding transcriptional regulator NtrC"/>
    <property type="match status" value="1"/>
</dbReference>
<dbReference type="InterPro" id="IPR058031">
    <property type="entry name" value="AAA_lid_NorR"/>
</dbReference>
<dbReference type="PROSITE" id="PS00675">
    <property type="entry name" value="SIGMA54_INTERACT_1"/>
    <property type="match status" value="1"/>
</dbReference>
<feature type="domain" description="Response regulatory" evidence="7">
    <location>
        <begin position="11"/>
        <end position="127"/>
    </location>
</feature>
<dbReference type="GO" id="GO:0043565">
    <property type="term" value="F:sequence-specific DNA binding"/>
    <property type="evidence" value="ECO:0007669"/>
    <property type="project" value="InterPro"/>
</dbReference>
<dbReference type="PROSITE" id="PS50045">
    <property type="entry name" value="SIGMA54_INTERACT_4"/>
    <property type="match status" value="1"/>
</dbReference>
<evidence type="ECO:0000313" key="9">
    <source>
        <dbReference type="Proteomes" id="UP000632828"/>
    </source>
</evidence>
<dbReference type="EMBL" id="JACWUN010000012">
    <property type="protein sequence ID" value="MBD1401229.1"/>
    <property type="molecule type" value="Genomic_DNA"/>
</dbReference>
<keyword evidence="1" id="KW-0547">Nucleotide-binding</keyword>
<dbReference type="SUPFAM" id="SSF52540">
    <property type="entry name" value="P-loop containing nucleoside triphosphate hydrolases"/>
    <property type="match status" value="1"/>
</dbReference>
<dbReference type="InterPro" id="IPR002078">
    <property type="entry name" value="Sigma_54_int"/>
</dbReference>
<dbReference type="Gene3D" id="1.10.10.60">
    <property type="entry name" value="Homeodomain-like"/>
    <property type="match status" value="1"/>
</dbReference>
<reference evidence="8" key="1">
    <citation type="submission" date="2020-09" db="EMBL/GenBank/DDBJ databases">
        <title>Pelobacter alkaliphilus sp. nov., a novel anaerobic arsenate-reducing bacterium from terrestrial mud volcano.</title>
        <authorList>
            <person name="Khomyakova M.A."/>
            <person name="Merkel A.Y."/>
            <person name="Slobodkin A.I."/>
        </authorList>
    </citation>
    <scope>NUCLEOTIDE SEQUENCE</scope>
    <source>
        <strain evidence="8">M08fum</strain>
    </source>
</reference>
<sequence>MTNKQLYPELPLLMVDDEPAWLHSMALSLKVSAGINNVIRCSDSREAMRLLQQQSCCLALIDLNMPYVNGEQLLTQIRESYPDIAVIIISGMNQIETAIRCVKAGAEDFYIKTDERERVVSGIMRTLKQIELQRQNRELAERLLQREEVEHPAFARFHTCSGKMHRIFSYLRAIARGYEPVLITGESGTGKELVARSLHQLRCPEKPWIAVNVAGLDDMVFSDTLFGHVKGAFTSADQARKGMIEEAADGILFLDEIGDLAPASQVKLLRLLQEGEYYPLGSDKPRRVRARILFATNQKLKDKVDQGAFRKDLYYRLCAHLIDIPPLRERKEDLPVLMTALVAEAAESFSCAPPLIQQPLLDLLTSYDFPGNVRELRAMVFDAVGRHQDGELSCARFEEVILPAQDVTPASCDLDATMARGTATIRFGPELPTIKQATQALVNEALQRTAGNQSKAAKALGITPQALNKRLKTTE</sequence>
<dbReference type="SMART" id="SM00382">
    <property type="entry name" value="AAA"/>
    <property type="match status" value="1"/>
</dbReference>
<evidence type="ECO:0000256" key="1">
    <source>
        <dbReference type="ARBA" id="ARBA00022741"/>
    </source>
</evidence>
<dbReference type="SMART" id="SM00448">
    <property type="entry name" value="REC"/>
    <property type="match status" value="1"/>
</dbReference>
<dbReference type="RefSeq" id="WP_191156605.1">
    <property type="nucleotide sequence ID" value="NZ_JACWUN010000012.1"/>
</dbReference>
<feature type="modified residue" description="4-aspartylphosphate" evidence="5">
    <location>
        <position position="62"/>
    </location>
</feature>
<dbReference type="PROSITE" id="PS00688">
    <property type="entry name" value="SIGMA54_INTERACT_3"/>
    <property type="match status" value="1"/>
</dbReference>
<dbReference type="InterPro" id="IPR009057">
    <property type="entry name" value="Homeodomain-like_sf"/>
</dbReference>
<dbReference type="Gene3D" id="1.10.8.60">
    <property type="match status" value="1"/>
</dbReference>
<accession>A0A8J6R6C5</accession>
<evidence type="ECO:0000313" key="8">
    <source>
        <dbReference type="EMBL" id="MBD1401229.1"/>
    </source>
</evidence>
<name>A0A8J6R6C5_9BACT</name>
<dbReference type="GO" id="GO:0005524">
    <property type="term" value="F:ATP binding"/>
    <property type="evidence" value="ECO:0007669"/>
    <property type="project" value="UniProtKB-KW"/>
</dbReference>
<evidence type="ECO:0000256" key="3">
    <source>
        <dbReference type="ARBA" id="ARBA00023015"/>
    </source>
</evidence>
<dbReference type="Pfam" id="PF02954">
    <property type="entry name" value="HTH_8"/>
    <property type="match status" value="1"/>
</dbReference>
<dbReference type="CDD" id="cd00009">
    <property type="entry name" value="AAA"/>
    <property type="match status" value="1"/>
</dbReference>
<dbReference type="InterPro" id="IPR003593">
    <property type="entry name" value="AAA+_ATPase"/>
</dbReference>
<dbReference type="Pfam" id="PF00158">
    <property type="entry name" value="Sigma54_activat"/>
    <property type="match status" value="1"/>
</dbReference>
<gene>
    <name evidence="8" type="ORF">ICT70_11135</name>
</gene>
<dbReference type="Gene3D" id="3.40.50.300">
    <property type="entry name" value="P-loop containing nucleotide triphosphate hydrolases"/>
    <property type="match status" value="1"/>
</dbReference>
<keyword evidence="5" id="KW-0597">Phosphoprotein</keyword>
<dbReference type="InterPro" id="IPR027417">
    <property type="entry name" value="P-loop_NTPase"/>
</dbReference>
<dbReference type="PANTHER" id="PTHR32071">
    <property type="entry name" value="TRANSCRIPTIONAL REGULATORY PROTEIN"/>
    <property type="match status" value="1"/>
</dbReference>
<dbReference type="InterPro" id="IPR002197">
    <property type="entry name" value="HTH_Fis"/>
</dbReference>
<comment type="caution">
    <text evidence="8">The sequence shown here is derived from an EMBL/GenBank/DDBJ whole genome shotgun (WGS) entry which is preliminary data.</text>
</comment>
<keyword evidence="4" id="KW-0804">Transcription</keyword>
<dbReference type="PANTHER" id="PTHR32071:SF13">
    <property type="entry name" value="RESPONSE REGULATOR HSFA"/>
    <property type="match status" value="1"/>
</dbReference>
<dbReference type="PRINTS" id="PR01590">
    <property type="entry name" value="HTHFIS"/>
</dbReference>
<feature type="domain" description="Sigma-54 factor interaction" evidence="6">
    <location>
        <begin position="161"/>
        <end position="385"/>
    </location>
</feature>
<dbReference type="PROSITE" id="PS50110">
    <property type="entry name" value="RESPONSE_REGULATORY"/>
    <property type="match status" value="1"/>
</dbReference>
<keyword evidence="9" id="KW-1185">Reference proteome</keyword>
<keyword evidence="3" id="KW-0805">Transcription regulation</keyword>
<evidence type="ECO:0000256" key="5">
    <source>
        <dbReference type="PROSITE-ProRule" id="PRU00169"/>
    </source>
</evidence>
<dbReference type="GO" id="GO:0000160">
    <property type="term" value="P:phosphorelay signal transduction system"/>
    <property type="evidence" value="ECO:0007669"/>
    <property type="project" value="InterPro"/>
</dbReference>
<proteinExistence type="predicted"/>
<dbReference type="Proteomes" id="UP000632828">
    <property type="component" value="Unassembled WGS sequence"/>
</dbReference>
<dbReference type="InterPro" id="IPR025662">
    <property type="entry name" value="Sigma_54_int_dom_ATP-bd_1"/>
</dbReference>